<dbReference type="PANTHER" id="PTHR43135:SF3">
    <property type="entry name" value="ALPHA-D-RIBOSE 1-METHYLPHOSPHONATE 5-TRIPHOSPHATE DIPHOSPHATASE"/>
    <property type="match status" value="1"/>
</dbReference>
<evidence type="ECO:0000259" key="1">
    <source>
        <dbReference type="Pfam" id="PF01979"/>
    </source>
</evidence>
<dbReference type="AlphaFoldDB" id="A0A381V8S5"/>
<dbReference type="InterPro" id="IPR011059">
    <property type="entry name" value="Metal-dep_hydrolase_composite"/>
</dbReference>
<dbReference type="InterPro" id="IPR032466">
    <property type="entry name" value="Metal_Hydrolase"/>
</dbReference>
<protein>
    <recommendedName>
        <fullName evidence="1">Amidohydrolase-related domain-containing protein</fullName>
    </recommendedName>
</protein>
<proteinExistence type="predicted"/>
<dbReference type="InterPro" id="IPR051781">
    <property type="entry name" value="Metallo-dep_Hydrolase"/>
</dbReference>
<dbReference type="PANTHER" id="PTHR43135">
    <property type="entry name" value="ALPHA-D-RIBOSE 1-METHYLPHOSPHONATE 5-TRIPHOSPHATE DIPHOSPHATASE"/>
    <property type="match status" value="1"/>
</dbReference>
<gene>
    <name evidence="2" type="ORF">METZ01_LOCUS89255</name>
</gene>
<sequence>MNGYATVLFALIISIASVSAGQEVPDRWQLVQAGTLLAVPGRPAVERQTIVVRNDRLDRIVSGFPSAESLDLKEAKVINLQQHFVLPGLIDMHVHLTSSRGVSLPGVDEGRDVYSMTVGIANARKTLHAGYTTVRNPGSTGWSIFALRDGIESGDLEGPRLYVAGHTIRIGTDGSSGACSSVDSCREAVRRQIAMGADFIKVYATCSGAQPCAHESAPSVFLLDELRAVVATAQTRELKVAAHAHPTAGINLALEAGVDSIEHASWLDETSYQLLVESGSYIVPTLMVKDMIRRSLGSRDSTTRTRLERSLAEHPRRVAEAFAAGVKIASGSDAGVVPHGQNARELEWYVDIGLSEMEAIVTATVNAAELLGQSDHLGRLEEGRFADMIAVPASPLENISELFNVDFVMKAGKVYRDDR</sequence>
<dbReference type="CDD" id="cd01299">
    <property type="entry name" value="Met_dep_hydrolase_A"/>
    <property type="match status" value="1"/>
</dbReference>
<organism evidence="2">
    <name type="scientific">marine metagenome</name>
    <dbReference type="NCBI Taxonomy" id="408172"/>
    <lineage>
        <taxon>unclassified sequences</taxon>
        <taxon>metagenomes</taxon>
        <taxon>ecological metagenomes</taxon>
    </lineage>
</organism>
<dbReference type="Pfam" id="PF01979">
    <property type="entry name" value="Amidohydro_1"/>
    <property type="match status" value="1"/>
</dbReference>
<dbReference type="Gene3D" id="2.30.40.10">
    <property type="entry name" value="Urease, subunit C, domain 1"/>
    <property type="match status" value="1"/>
</dbReference>
<dbReference type="SUPFAM" id="SSF51556">
    <property type="entry name" value="Metallo-dependent hydrolases"/>
    <property type="match status" value="1"/>
</dbReference>
<dbReference type="SUPFAM" id="SSF51338">
    <property type="entry name" value="Composite domain of metallo-dependent hydrolases"/>
    <property type="match status" value="1"/>
</dbReference>
<reference evidence="2" key="1">
    <citation type="submission" date="2018-05" db="EMBL/GenBank/DDBJ databases">
        <authorList>
            <person name="Lanie J.A."/>
            <person name="Ng W.-L."/>
            <person name="Kazmierczak K.M."/>
            <person name="Andrzejewski T.M."/>
            <person name="Davidsen T.M."/>
            <person name="Wayne K.J."/>
            <person name="Tettelin H."/>
            <person name="Glass J.I."/>
            <person name="Rusch D."/>
            <person name="Podicherti R."/>
            <person name="Tsui H.-C.T."/>
            <person name="Winkler M.E."/>
        </authorList>
    </citation>
    <scope>NUCLEOTIDE SEQUENCE</scope>
</reference>
<name>A0A381V8S5_9ZZZZ</name>
<evidence type="ECO:0000313" key="2">
    <source>
        <dbReference type="EMBL" id="SVA36401.1"/>
    </source>
</evidence>
<dbReference type="InterPro" id="IPR057744">
    <property type="entry name" value="OTAase-like"/>
</dbReference>
<dbReference type="GO" id="GO:0016810">
    <property type="term" value="F:hydrolase activity, acting on carbon-nitrogen (but not peptide) bonds"/>
    <property type="evidence" value="ECO:0007669"/>
    <property type="project" value="InterPro"/>
</dbReference>
<dbReference type="EMBL" id="UINC01008077">
    <property type="protein sequence ID" value="SVA36401.1"/>
    <property type="molecule type" value="Genomic_DNA"/>
</dbReference>
<dbReference type="InterPro" id="IPR006680">
    <property type="entry name" value="Amidohydro-rel"/>
</dbReference>
<accession>A0A381V8S5</accession>
<dbReference type="Gene3D" id="3.20.20.140">
    <property type="entry name" value="Metal-dependent hydrolases"/>
    <property type="match status" value="1"/>
</dbReference>
<feature type="domain" description="Amidohydrolase-related" evidence="1">
    <location>
        <begin position="84"/>
        <end position="414"/>
    </location>
</feature>